<feature type="region of interest" description="Disordered" evidence="1">
    <location>
        <begin position="47"/>
        <end position="105"/>
    </location>
</feature>
<dbReference type="EMBL" id="FR797983">
    <property type="protein sequence ID" value="CBZ06028.1"/>
    <property type="molecule type" value="Genomic_DNA"/>
</dbReference>
<evidence type="ECO:0000256" key="1">
    <source>
        <dbReference type="SAM" id="MobiDB-lite"/>
    </source>
</evidence>
<protein>
    <submittedName>
        <fullName evidence="2">Uncharacterized protein CcBV_31.9</fullName>
    </submittedName>
</protein>
<proteinExistence type="predicted"/>
<accession>F2QKR7</accession>
<sequence>MLSTKATALLLFAIIGVSFADSLQGRRNNNNLNSELWYKDNPDYQHSINTASQYGQNPGHQNSAADTRRDDRQSNPQKPISNGSLNNQSPVNQKPAFGKPFPEMKPFKVTPDLNMAIKSIDSQRPAGSGSKNYLGSITIQKGNTYNTDPNSLNIYGSVTHLSGSYLSPADQEQLERMNQESLNSDDSNPRAYQTNDGRTVNVHGAVTYQANTDYPSQLPHSTQQSIKSSQTASTQDPAQESPEAQRLRNLLTRVGDLTSEVQNQNAGLRHIQSSIDIIDQLVQRIDRTVYDLWNRAQAHH</sequence>
<feature type="compositionally biased region" description="Polar residues" evidence="1">
    <location>
        <begin position="212"/>
        <end position="238"/>
    </location>
</feature>
<feature type="compositionally biased region" description="Polar residues" evidence="1">
    <location>
        <begin position="179"/>
        <end position="198"/>
    </location>
</feature>
<reference evidence="2" key="1">
    <citation type="submission" date="2011-01" db="EMBL/GenBank/DDBJ databases">
        <title>Transfer of a chromosomal Maverick to endogenous bracovirus in the hymenoptera Cotesia congregata.</title>
        <authorList>
            <person name="Dupuy C."/>
            <person name="Periquet G."/>
            <person name="Serbielle C."/>
            <person name="Bezier A."/>
            <person name="Louis F."/>
            <person name="Drezen J."/>
        </authorList>
    </citation>
    <scope>NUCLEOTIDE SEQUENCE</scope>
</reference>
<name>F2QKR7_9VIRU</name>
<feature type="region of interest" description="Disordered" evidence="1">
    <location>
        <begin position="212"/>
        <end position="243"/>
    </location>
</feature>
<feature type="compositionally biased region" description="Polar residues" evidence="1">
    <location>
        <begin position="74"/>
        <end position="92"/>
    </location>
</feature>
<organism evidence="2">
    <name type="scientific">Bracoviriform congregatae</name>
    <dbReference type="NCBI Taxonomy" id="39640"/>
    <lineage>
        <taxon>Viruses</taxon>
        <taxon>Viruses incertae sedis</taxon>
        <taxon>Polydnaviriformidae</taxon>
        <taxon>Bracoviriform</taxon>
    </lineage>
</organism>
<feature type="compositionally biased region" description="Polar residues" evidence="1">
    <location>
        <begin position="47"/>
        <end position="65"/>
    </location>
</feature>
<feature type="region of interest" description="Disordered" evidence="1">
    <location>
        <begin position="170"/>
        <end position="199"/>
    </location>
</feature>
<gene>
    <name evidence="2" type="primary">CcBV_31.9</name>
</gene>
<evidence type="ECO:0000313" key="2">
    <source>
        <dbReference type="EMBL" id="CBZ06028.1"/>
    </source>
</evidence>